<evidence type="ECO:0000313" key="2">
    <source>
        <dbReference type="Proteomes" id="UP000887013"/>
    </source>
</evidence>
<comment type="caution">
    <text evidence="1">The sequence shown here is derived from an EMBL/GenBank/DDBJ whole genome shotgun (WGS) entry which is preliminary data.</text>
</comment>
<gene>
    <name evidence="1" type="ORF">NPIL_411591</name>
</gene>
<protein>
    <submittedName>
        <fullName evidence="1">Uncharacterized protein</fullName>
    </submittedName>
</protein>
<name>A0A8X6MEP2_NEPPI</name>
<sequence length="121" mass="13793">MRNSGNKVSLSVARRGRLWEKCRNEKNGRLHRLPSVILLSDNDGDAGGCWLLWLTIETQNVRTNRCWTDCCLPTWYASGTFTRPTHIEQACEYYQAGSRKPVGLSDDGNVYNENIEKTAAW</sequence>
<evidence type="ECO:0000313" key="1">
    <source>
        <dbReference type="EMBL" id="GFS49486.1"/>
    </source>
</evidence>
<accession>A0A8X6MEP2</accession>
<dbReference type="Proteomes" id="UP000887013">
    <property type="component" value="Unassembled WGS sequence"/>
</dbReference>
<dbReference type="EMBL" id="BMAW01045360">
    <property type="protein sequence ID" value="GFS49486.1"/>
    <property type="molecule type" value="Genomic_DNA"/>
</dbReference>
<organism evidence="1 2">
    <name type="scientific">Nephila pilipes</name>
    <name type="common">Giant wood spider</name>
    <name type="synonym">Nephila maculata</name>
    <dbReference type="NCBI Taxonomy" id="299642"/>
    <lineage>
        <taxon>Eukaryota</taxon>
        <taxon>Metazoa</taxon>
        <taxon>Ecdysozoa</taxon>
        <taxon>Arthropoda</taxon>
        <taxon>Chelicerata</taxon>
        <taxon>Arachnida</taxon>
        <taxon>Araneae</taxon>
        <taxon>Araneomorphae</taxon>
        <taxon>Entelegynae</taxon>
        <taxon>Araneoidea</taxon>
        <taxon>Nephilidae</taxon>
        <taxon>Nephila</taxon>
    </lineage>
</organism>
<keyword evidence="2" id="KW-1185">Reference proteome</keyword>
<reference evidence="1" key="1">
    <citation type="submission" date="2020-08" db="EMBL/GenBank/DDBJ databases">
        <title>Multicomponent nature underlies the extraordinary mechanical properties of spider dragline silk.</title>
        <authorList>
            <person name="Kono N."/>
            <person name="Nakamura H."/>
            <person name="Mori M."/>
            <person name="Yoshida Y."/>
            <person name="Ohtoshi R."/>
            <person name="Malay A.D."/>
            <person name="Moran D.A.P."/>
            <person name="Tomita M."/>
            <person name="Numata K."/>
            <person name="Arakawa K."/>
        </authorList>
    </citation>
    <scope>NUCLEOTIDE SEQUENCE</scope>
</reference>
<dbReference type="AlphaFoldDB" id="A0A8X6MEP2"/>
<proteinExistence type="predicted"/>